<dbReference type="InterPro" id="IPR001258">
    <property type="entry name" value="NHL_repeat"/>
</dbReference>
<organism evidence="5">
    <name type="scientific">Adineta vaga</name>
    <name type="common">Rotifer</name>
    <name type="synonym">Callidina vaga</name>
    <dbReference type="NCBI Taxonomy" id="104782"/>
    <lineage>
        <taxon>Eukaryota</taxon>
        <taxon>Metazoa</taxon>
        <taxon>Spiralia</taxon>
        <taxon>Gnathifera</taxon>
        <taxon>Rotifera</taxon>
        <taxon>Eurotatoria</taxon>
        <taxon>Bdelloidea</taxon>
        <taxon>Adinetida</taxon>
        <taxon>Adinetidae</taxon>
        <taxon>Adineta</taxon>
    </lineage>
</organism>
<evidence type="ECO:0000256" key="2">
    <source>
        <dbReference type="ARBA" id="ARBA00022737"/>
    </source>
</evidence>
<dbReference type="GO" id="GO:0005576">
    <property type="term" value="C:extracellular region"/>
    <property type="evidence" value="ECO:0007669"/>
    <property type="project" value="TreeGrafter"/>
</dbReference>
<dbReference type="AlphaFoldDB" id="B3G4Q6"/>
<dbReference type="Gene3D" id="2.120.10.30">
    <property type="entry name" value="TolB, C-terminal domain"/>
    <property type="match status" value="2"/>
</dbReference>
<evidence type="ECO:0000256" key="1">
    <source>
        <dbReference type="ARBA" id="ARBA00022729"/>
    </source>
</evidence>
<sequence length="224" mass="24661">MYPSTVIFGLNIPLATYATLNGDIYCDNGYVAKQVNKYTVDSNITTNAMNIVSLNYNQTAPKTIAGITDTFGSGLNVLNQPYGIFIDIEFKLYLADSVNHRIIKFLPGQSTGIVVAGTSATGSITLNEPRGVILDGNGYVYIADYGNHRILGSEPNGFQCIISRSRVGSASNQLNYPQIIGFDTYGSIFVTDKGNNRIQKFTLKSNFCCKSTIELSYQFFYRTR</sequence>
<evidence type="ECO:0000313" key="5">
    <source>
        <dbReference type="EMBL" id="ACD54804.1"/>
    </source>
</evidence>
<keyword evidence="2" id="KW-0677">Repeat</keyword>
<evidence type="ECO:0000256" key="4">
    <source>
        <dbReference type="PROSITE-ProRule" id="PRU00504"/>
    </source>
</evidence>
<dbReference type="SUPFAM" id="SSF101898">
    <property type="entry name" value="NHL repeat"/>
    <property type="match status" value="1"/>
</dbReference>
<name>B3G4Q6_ADIVA</name>
<keyword evidence="3" id="KW-0325">Glycoprotein</keyword>
<feature type="repeat" description="NHL" evidence="4">
    <location>
        <begin position="165"/>
        <end position="204"/>
    </location>
</feature>
<reference evidence="5" key="1">
    <citation type="journal article" date="2008" name="Science">
        <title>Massive horizontal gene transfer in bdelloid rotifers.</title>
        <authorList>
            <person name="Gladyshev E.A."/>
            <person name="Meselson M.S."/>
            <person name="Arkhipova I.R."/>
        </authorList>
    </citation>
    <scope>NUCLEOTIDE SEQUENCE</scope>
</reference>
<dbReference type="PANTHER" id="PTHR10680:SF14">
    <property type="entry name" value="PEPTIDYL-GLYCINE ALPHA-AMIDATING MONOOXYGENASE"/>
    <property type="match status" value="1"/>
</dbReference>
<proteinExistence type="predicted"/>
<accession>B3G4Q6</accession>
<dbReference type="InterPro" id="IPR011042">
    <property type="entry name" value="6-blade_b-propeller_TolB-like"/>
</dbReference>
<dbReference type="PANTHER" id="PTHR10680">
    <property type="entry name" value="PEPTIDYL-GLYCINE ALPHA-AMIDATING MONOOXYGENASE"/>
    <property type="match status" value="1"/>
</dbReference>
<dbReference type="CDD" id="cd05819">
    <property type="entry name" value="NHL"/>
    <property type="match status" value="1"/>
</dbReference>
<dbReference type="PROSITE" id="PS51125">
    <property type="entry name" value="NHL"/>
    <property type="match status" value="1"/>
</dbReference>
<dbReference type="Pfam" id="PF01436">
    <property type="entry name" value="NHL"/>
    <property type="match status" value="1"/>
</dbReference>
<keyword evidence="1" id="KW-0732">Signal</keyword>
<dbReference type="EMBL" id="EU643493">
    <property type="protein sequence ID" value="ACD54804.1"/>
    <property type="molecule type" value="Genomic_DNA"/>
</dbReference>
<protein>
    <submittedName>
        <fullName evidence="5">NHL repeat containing protein-like protein</fullName>
    </submittedName>
</protein>
<evidence type="ECO:0000256" key="3">
    <source>
        <dbReference type="ARBA" id="ARBA00023180"/>
    </source>
</evidence>